<proteinExistence type="predicted"/>
<dbReference type="Proteomes" id="UP000692954">
    <property type="component" value="Unassembled WGS sequence"/>
</dbReference>
<comment type="caution">
    <text evidence="1">The sequence shown here is derived from an EMBL/GenBank/DDBJ whole genome shotgun (WGS) entry which is preliminary data.</text>
</comment>
<keyword evidence="2" id="KW-1185">Reference proteome</keyword>
<dbReference type="EMBL" id="CAJJDN010000038">
    <property type="protein sequence ID" value="CAD8079085.1"/>
    <property type="molecule type" value="Genomic_DNA"/>
</dbReference>
<accession>A0A8S1MQP1</accession>
<organism evidence="1 2">
    <name type="scientific">Paramecium sonneborni</name>
    <dbReference type="NCBI Taxonomy" id="65129"/>
    <lineage>
        <taxon>Eukaryota</taxon>
        <taxon>Sar</taxon>
        <taxon>Alveolata</taxon>
        <taxon>Ciliophora</taxon>
        <taxon>Intramacronucleata</taxon>
        <taxon>Oligohymenophorea</taxon>
        <taxon>Peniculida</taxon>
        <taxon>Parameciidae</taxon>
        <taxon>Paramecium</taxon>
    </lineage>
</organism>
<gene>
    <name evidence="1" type="ORF">PSON_ATCC_30995.1.T0380274</name>
</gene>
<evidence type="ECO:0000313" key="2">
    <source>
        <dbReference type="Proteomes" id="UP000692954"/>
    </source>
</evidence>
<dbReference type="OrthoDB" id="306217at2759"/>
<evidence type="ECO:0000313" key="1">
    <source>
        <dbReference type="EMBL" id="CAD8079085.1"/>
    </source>
</evidence>
<name>A0A8S1MQP1_9CILI</name>
<reference evidence="1" key="1">
    <citation type="submission" date="2021-01" db="EMBL/GenBank/DDBJ databases">
        <authorList>
            <consortium name="Genoscope - CEA"/>
            <person name="William W."/>
        </authorList>
    </citation>
    <scope>NUCLEOTIDE SEQUENCE</scope>
</reference>
<sequence>MNQTSIFEYLDNLKLQITDPTQKQLEYYHNKKAMITSQRQIAIPKFKSPQIVHQEPKFLQLRKTLSQQEFCSSQIQKQQNYNYYKTRNYESRIAFQ</sequence>
<protein>
    <submittedName>
        <fullName evidence="1">Uncharacterized protein</fullName>
    </submittedName>
</protein>
<dbReference type="AlphaFoldDB" id="A0A8S1MQP1"/>